<dbReference type="PANTHER" id="PTHR33866">
    <property type="entry name" value="S-ADENOSYLMETHIONINE DECARBOXYLASE PROENZYME"/>
    <property type="match status" value="1"/>
</dbReference>
<comment type="caution">
    <text evidence="10">The sequence shown here is derived from an EMBL/GenBank/DDBJ whole genome shotgun (WGS) entry which is preliminary data.</text>
</comment>
<keyword evidence="6" id="KW-0865">Zymogen</keyword>
<proteinExistence type="predicted"/>
<dbReference type="GO" id="GO:0008295">
    <property type="term" value="P:spermidine biosynthetic process"/>
    <property type="evidence" value="ECO:0007669"/>
    <property type="project" value="UniProtKB-KW"/>
</dbReference>
<keyword evidence="4" id="KW-0745">Spermidine biosynthesis</keyword>
<evidence type="ECO:0000256" key="4">
    <source>
        <dbReference type="ARBA" id="ARBA00023066"/>
    </source>
</evidence>
<dbReference type="InterPro" id="IPR003826">
    <property type="entry name" value="AdoMetDC_fam_prok"/>
</dbReference>
<dbReference type="SUPFAM" id="SSF56276">
    <property type="entry name" value="S-adenosylmethionine decarboxylase"/>
    <property type="match status" value="1"/>
</dbReference>
<protein>
    <submittedName>
        <fullName evidence="10">S-adenosylmethionine decarboxylase</fullName>
    </submittedName>
</protein>
<dbReference type="InterPro" id="IPR017716">
    <property type="entry name" value="S-AdoMet_deCOase_pro-enz"/>
</dbReference>
<organism evidence="10 11">
    <name type="scientific">Gallibacterium anatis 4895</name>
    <dbReference type="NCBI Taxonomy" id="1396510"/>
    <lineage>
        <taxon>Bacteria</taxon>
        <taxon>Pseudomonadati</taxon>
        <taxon>Pseudomonadota</taxon>
        <taxon>Gammaproteobacteria</taxon>
        <taxon>Pasteurellales</taxon>
        <taxon>Pasteurellaceae</taxon>
        <taxon>Gallibacterium</taxon>
    </lineage>
</organism>
<dbReference type="Pfam" id="PF02675">
    <property type="entry name" value="AdoMet_dc"/>
    <property type="match status" value="1"/>
</dbReference>
<sequence>MEDKGYHYILDVILSDINFLKNDKLLETFFLKVLSKTKFNTIGFLSHKFTTKGEGVTGIFLLSESHLSYHTYPEKNYLSIDIYTCGNECFSAVEEIEAKLPKVQKISHRYIERGSHIPEIEKTKKL</sequence>
<evidence type="ECO:0000256" key="2">
    <source>
        <dbReference type="ARBA" id="ARBA00022793"/>
    </source>
</evidence>
<evidence type="ECO:0000256" key="1">
    <source>
        <dbReference type="ARBA" id="ARBA00001928"/>
    </source>
</evidence>
<evidence type="ECO:0000256" key="3">
    <source>
        <dbReference type="ARBA" id="ARBA00022813"/>
    </source>
</evidence>
<dbReference type="AlphaFoldDB" id="A0A0A2ZZ24"/>
<dbReference type="Proteomes" id="UP000030554">
    <property type="component" value="Unassembled WGS sequence"/>
</dbReference>
<dbReference type="PANTHER" id="PTHR33866:SF2">
    <property type="entry name" value="S-ADENOSYLMETHIONINE DECARBOXYLASE PROENZYME"/>
    <property type="match status" value="1"/>
</dbReference>
<name>A0A0A2ZZ24_9PAST</name>
<gene>
    <name evidence="10" type="ORF">IO48_04725</name>
</gene>
<evidence type="ECO:0000313" key="10">
    <source>
        <dbReference type="EMBL" id="KGQ62353.1"/>
    </source>
</evidence>
<keyword evidence="9" id="KW-0670">Pyruvate</keyword>
<evidence type="ECO:0000256" key="9">
    <source>
        <dbReference type="ARBA" id="ARBA00023317"/>
    </source>
</evidence>
<dbReference type="GO" id="GO:0005829">
    <property type="term" value="C:cytosol"/>
    <property type="evidence" value="ECO:0007669"/>
    <property type="project" value="TreeGrafter"/>
</dbReference>
<keyword evidence="5" id="KW-0620">Polyamine biosynthesis</keyword>
<dbReference type="InterPro" id="IPR016067">
    <property type="entry name" value="S-AdoMet_deCO2ase_core"/>
</dbReference>
<evidence type="ECO:0000256" key="7">
    <source>
        <dbReference type="ARBA" id="ARBA00023239"/>
    </source>
</evidence>
<evidence type="ECO:0000256" key="6">
    <source>
        <dbReference type="ARBA" id="ARBA00023145"/>
    </source>
</evidence>
<dbReference type="NCBIfam" id="TIGR03330">
    <property type="entry name" value="SAM_DCase_Bsu"/>
    <property type="match status" value="1"/>
</dbReference>
<dbReference type="RefSeq" id="WP_013745425.1">
    <property type="nucleotide sequence ID" value="NZ_JPJQ01000021.1"/>
</dbReference>
<keyword evidence="3" id="KW-0068">Autocatalytic cleavage</keyword>
<keyword evidence="7" id="KW-0456">Lyase</keyword>
<evidence type="ECO:0000256" key="5">
    <source>
        <dbReference type="ARBA" id="ARBA00023115"/>
    </source>
</evidence>
<comment type="cofactor">
    <cofactor evidence="1">
        <name>pyruvate</name>
        <dbReference type="ChEBI" id="CHEBI:15361"/>
    </cofactor>
</comment>
<evidence type="ECO:0000256" key="8">
    <source>
        <dbReference type="ARBA" id="ARBA00023270"/>
    </source>
</evidence>
<keyword evidence="2" id="KW-0210">Decarboxylase</keyword>
<keyword evidence="8" id="KW-0704">Schiff base</keyword>
<dbReference type="EMBL" id="JPJQ01000021">
    <property type="protein sequence ID" value="KGQ62353.1"/>
    <property type="molecule type" value="Genomic_DNA"/>
</dbReference>
<accession>A0A0A2ZZ24</accession>
<dbReference type="GO" id="GO:0004014">
    <property type="term" value="F:adenosylmethionine decarboxylase activity"/>
    <property type="evidence" value="ECO:0007669"/>
    <property type="project" value="InterPro"/>
</dbReference>
<evidence type="ECO:0000313" key="11">
    <source>
        <dbReference type="Proteomes" id="UP000030554"/>
    </source>
</evidence>
<reference evidence="10 11" key="1">
    <citation type="submission" date="2014-07" db="EMBL/GenBank/DDBJ databases">
        <title>Chaperone-usher fimbriae in a diverse selection of Gallibacterium genomes.</title>
        <authorList>
            <person name="Kudirkiene E."/>
            <person name="Bager R.J."/>
            <person name="Johnson T.J."/>
            <person name="Bojesen A.M."/>
        </authorList>
    </citation>
    <scope>NUCLEOTIDE SEQUENCE [LARGE SCALE GENOMIC DNA]</scope>
    <source>
        <strain evidence="10 11">4895</strain>
    </source>
</reference>
<dbReference type="Gene3D" id="3.60.90.10">
    <property type="entry name" value="S-adenosylmethionine decarboxylase"/>
    <property type="match status" value="1"/>
</dbReference>